<evidence type="ECO:0000256" key="8">
    <source>
        <dbReference type="ARBA" id="ARBA00048988"/>
    </source>
</evidence>
<evidence type="ECO:0000256" key="9">
    <source>
        <dbReference type="PROSITE-ProRule" id="PRU00560"/>
    </source>
</evidence>
<keyword evidence="3 9" id="KW-0347">Helicase</keyword>
<reference evidence="12" key="1">
    <citation type="journal article" date="2019" name="Int. J. Syst. Evol. Microbiol.">
        <title>The Global Catalogue of Microorganisms (GCM) 10K type strain sequencing project: providing services to taxonomists for standard genome sequencing and annotation.</title>
        <authorList>
            <consortium name="The Broad Institute Genomics Platform"/>
            <consortium name="The Broad Institute Genome Sequencing Center for Infectious Disease"/>
            <person name="Wu L."/>
            <person name="Ma J."/>
        </authorList>
    </citation>
    <scope>NUCLEOTIDE SEQUENCE [LARGE SCALE GENOMIC DNA]</scope>
    <source>
        <strain evidence="12">JCM 5052</strain>
    </source>
</reference>
<evidence type="ECO:0000256" key="4">
    <source>
        <dbReference type="ARBA" id="ARBA00022840"/>
    </source>
</evidence>
<feature type="binding site" evidence="9">
    <location>
        <begin position="29"/>
        <end position="36"/>
    </location>
    <ligand>
        <name>ATP</name>
        <dbReference type="ChEBI" id="CHEBI:30616"/>
    </ligand>
</feature>
<evidence type="ECO:0000256" key="6">
    <source>
        <dbReference type="ARBA" id="ARBA00034617"/>
    </source>
</evidence>
<keyword evidence="4 9" id="KW-0067">ATP-binding</keyword>
<dbReference type="InterPro" id="IPR014017">
    <property type="entry name" value="DNA_helicase_UvrD-like_C"/>
</dbReference>
<comment type="catalytic activity">
    <reaction evidence="6">
        <text>Couples ATP hydrolysis with the unwinding of duplex DNA by translocating in the 3'-5' direction.</text>
        <dbReference type="EC" id="5.6.2.4"/>
    </reaction>
</comment>
<evidence type="ECO:0000259" key="10">
    <source>
        <dbReference type="PROSITE" id="PS51198"/>
    </source>
</evidence>
<evidence type="ECO:0000313" key="12">
    <source>
        <dbReference type="Proteomes" id="UP001501576"/>
    </source>
</evidence>
<gene>
    <name evidence="11" type="ORF">GCM10010390_48850</name>
</gene>
<name>A0ABP3NF38_9ACTN</name>
<dbReference type="Pfam" id="PF13361">
    <property type="entry name" value="UvrD_C"/>
    <property type="match status" value="1"/>
</dbReference>
<dbReference type="InterPro" id="IPR014016">
    <property type="entry name" value="UvrD-like_ATP-bd"/>
</dbReference>
<comment type="caution">
    <text evidence="11">The sequence shown here is derived from an EMBL/GenBank/DDBJ whole genome shotgun (WGS) entry which is preliminary data.</text>
</comment>
<accession>A0ABP3NF38</accession>
<dbReference type="EC" id="5.6.2.4" evidence="7"/>
<dbReference type="SUPFAM" id="SSF52540">
    <property type="entry name" value="P-loop containing nucleoside triphosphate hydrolases"/>
    <property type="match status" value="1"/>
</dbReference>
<protein>
    <recommendedName>
        <fullName evidence="7">DNA 3'-5' helicase</fullName>
        <ecNumber evidence="7">5.6.2.4</ecNumber>
    </recommendedName>
</protein>
<dbReference type="InterPro" id="IPR027417">
    <property type="entry name" value="P-loop_NTPase"/>
</dbReference>
<evidence type="ECO:0000313" key="11">
    <source>
        <dbReference type="EMBL" id="GAA0541118.1"/>
    </source>
</evidence>
<evidence type="ECO:0000256" key="3">
    <source>
        <dbReference type="ARBA" id="ARBA00022806"/>
    </source>
</evidence>
<dbReference type="Gene3D" id="3.40.50.300">
    <property type="entry name" value="P-loop containing nucleotide triphosphate hydrolases"/>
    <property type="match status" value="2"/>
</dbReference>
<dbReference type="RefSeq" id="WP_346160269.1">
    <property type="nucleotide sequence ID" value="NZ_BAAABZ010000047.1"/>
</dbReference>
<comment type="catalytic activity">
    <reaction evidence="8">
        <text>ATP + H2O = ADP + phosphate + H(+)</text>
        <dbReference type="Rhea" id="RHEA:13065"/>
        <dbReference type="ChEBI" id="CHEBI:15377"/>
        <dbReference type="ChEBI" id="CHEBI:15378"/>
        <dbReference type="ChEBI" id="CHEBI:30616"/>
        <dbReference type="ChEBI" id="CHEBI:43474"/>
        <dbReference type="ChEBI" id="CHEBI:456216"/>
        <dbReference type="EC" id="5.6.2.4"/>
    </reaction>
</comment>
<dbReference type="Pfam" id="PF00580">
    <property type="entry name" value="UvrD-helicase"/>
    <property type="match status" value="2"/>
</dbReference>
<dbReference type="Proteomes" id="UP001501576">
    <property type="component" value="Unassembled WGS sequence"/>
</dbReference>
<dbReference type="PROSITE" id="PS51198">
    <property type="entry name" value="UVRD_HELICASE_ATP_BIND"/>
    <property type="match status" value="1"/>
</dbReference>
<dbReference type="PANTHER" id="PTHR11070">
    <property type="entry name" value="UVRD / RECB / PCRA DNA HELICASE FAMILY MEMBER"/>
    <property type="match status" value="1"/>
</dbReference>
<dbReference type="InterPro" id="IPR000212">
    <property type="entry name" value="DNA_helicase_UvrD/REP"/>
</dbReference>
<sequence length="496" mass="54418">MTRADTAGALTDEQLTAAGTPRRRLYIEAAPGSGKTTVAAQRFGIQRFNGNDQRAVIAVSFTRSATAELRDRVLSQWGTNALAWPHRIVTLDTIVCDLLTHLLHTGHVRWPAGHRHLTVIDHWRVLLSTQWTDREPTVILETGQVVTQVVRRAGKANRPSTADVGEALAEGYCTHQDARHLLESALGAHGVRDVLLARLAQTARALIVDEIFDANALDLSLVRLAADAGLEVTVVGDPWQALYGFRDARPEQVPCLVKDACFVQRDLHTSFRWRSTQQALLADQLRAGQGVSLPEGQAENMDVLLALRWKPLWEAGPHVLPLAYGSTTGQIHEAACTLLLSEVTQRMFGENATFHSDALTTLGIDHEAAQRLRSPLQAVVADLAGRTGIAEIWTSLNTVVASETDRPLPRRRNHTHTARLENLRARLNTSASRIIPGLTAHQAKGREWDAVGVCLTGPERETLRQGLSSDSEDHRKLYVALTRAKRTTTAVSGDVQ</sequence>
<keyword evidence="1 9" id="KW-0547">Nucleotide-binding</keyword>
<keyword evidence="2 9" id="KW-0378">Hydrolase</keyword>
<organism evidence="11 12">
    <name type="scientific">Streptomyces mordarskii</name>
    <dbReference type="NCBI Taxonomy" id="1226758"/>
    <lineage>
        <taxon>Bacteria</taxon>
        <taxon>Bacillati</taxon>
        <taxon>Actinomycetota</taxon>
        <taxon>Actinomycetes</taxon>
        <taxon>Kitasatosporales</taxon>
        <taxon>Streptomycetaceae</taxon>
        <taxon>Streptomyces</taxon>
    </lineage>
</organism>
<keyword evidence="12" id="KW-1185">Reference proteome</keyword>
<evidence type="ECO:0000256" key="7">
    <source>
        <dbReference type="ARBA" id="ARBA00034808"/>
    </source>
</evidence>
<dbReference type="EMBL" id="BAAABZ010000047">
    <property type="protein sequence ID" value="GAA0541118.1"/>
    <property type="molecule type" value="Genomic_DNA"/>
</dbReference>
<evidence type="ECO:0000256" key="2">
    <source>
        <dbReference type="ARBA" id="ARBA00022801"/>
    </source>
</evidence>
<proteinExistence type="predicted"/>
<evidence type="ECO:0000256" key="5">
    <source>
        <dbReference type="ARBA" id="ARBA00023235"/>
    </source>
</evidence>
<dbReference type="PANTHER" id="PTHR11070:SF2">
    <property type="entry name" value="ATP-DEPENDENT DNA HELICASE SRS2"/>
    <property type="match status" value="1"/>
</dbReference>
<evidence type="ECO:0000256" key="1">
    <source>
        <dbReference type="ARBA" id="ARBA00022741"/>
    </source>
</evidence>
<feature type="domain" description="UvrD-like helicase ATP-binding" evidence="10">
    <location>
        <begin position="8"/>
        <end position="276"/>
    </location>
</feature>
<keyword evidence="5" id="KW-0413">Isomerase</keyword>